<feature type="binding site" evidence="1">
    <location>
        <position position="52"/>
    </location>
    <ligand>
        <name>Mg(2+)</name>
        <dbReference type="ChEBI" id="CHEBI:18420"/>
        <label>1</label>
    </ligand>
</feature>
<keyword evidence="1 4" id="KW-0418">Kinase</keyword>
<proteinExistence type="inferred from homology"/>
<keyword evidence="1" id="KW-0067">ATP-binding</keyword>
<evidence type="ECO:0000313" key="5">
    <source>
        <dbReference type="Proteomes" id="UP000573599"/>
    </source>
</evidence>
<reference evidence="4 5" key="1">
    <citation type="submission" date="2020-07" db="EMBL/GenBank/DDBJ databases">
        <title>Sequencing the genomes of 1000 actinobacteria strains.</title>
        <authorList>
            <person name="Klenk H.-P."/>
        </authorList>
    </citation>
    <scope>NUCLEOTIDE SEQUENCE [LARGE SCALE GENOMIC DNA]</scope>
    <source>
        <strain evidence="4 5">DSM 23987</strain>
    </source>
</reference>
<comment type="caution">
    <text evidence="4">The sequence shown here is derived from an EMBL/GenBank/DDBJ whole genome shotgun (WGS) entry which is preliminary data.</text>
</comment>
<name>A0A852WBD8_9MICO</name>
<dbReference type="GO" id="GO:0009229">
    <property type="term" value="P:thiamine diphosphate biosynthetic process"/>
    <property type="evidence" value="ECO:0007669"/>
    <property type="project" value="UniProtKB-UniRule"/>
</dbReference>
<feature type="binding site" evidence="1">
    <location>
        <position position="228"/>
    </location>
    <ligand>
        <name>Mg(2+)</name>
        <dbReference type="ChEBI" id="CHEBI:18420"/>
        <label>5</label>
    </ligand>
</feature>
<keyword evidence="1" id="KW-0547">Nucleotide-binding</keyword>
<dbReference type="PANTHER" id="PTHR30270">
    <property type="entry name" value="THIAMINE-MONOPHOSPHATE KINASE"/>
    <property type="match status" value="1"/>
</dbReference>
<dbReference type="EMBL" id="JACCAB010000001">
    <property type="protein sequence ID" value="NYG05960.1"/>
    <property type="molecule type" value="Genomic_DNA"/>
</dbReference>
<dbReference type="InterPro" id="IPR016188">
    <property type="entry name" value="PurM-like_N"/>
</dbReference>
<dbReference type="EC" id="2.7.4.16" evidence="1"/>
<dbReference type="InterPro" id="IPR036676">
    <property type="entry name" value="PurM-like_C_sf"/>
</dbReference>
<feature type="binding site" evidence="1">
    <location>
        <position position="51"/>
    </location>
    <ligand>
        <name>Mg(2+)</name>
        <dbReference type="ChEBI" id="CHEBI:18420"/>
        <label>1</label>
    </ligand>
</feature>
<feature type="binding site" evidence="1">
    <location>
        <position position="59"/>
    </location>
    <ligand>
        <name>substrate</name>
    </ligand>
</feature>
<comment type="function">
    <text evidence="1">Catalyzes the ATP-dependent phosphorylation of thiamine-monophosphate (TMP) to form thiamine-pyrophosphate (TPP), the active form of vitamin B1.</text>
</comment>
<keyword evidence="1" id="KW-0460">Magnesium</keyword>
<gene>
    <name evidence="1" type="primary">thiL</name>
    <name evidence="4" type="ORF">BJ986_000447</name>
</gene>
<dbReference type="Pfam" id="PF00586">
    <property type="entry name" value="AIRS"/>
    <property type="match status" value="1"/>
</dbReference>
<comment type="miscellaneous">
    <text evidence="1">Reaction mechanism of ThiL seems to utilize a direct, inline transfer of the gamma-phosphate of ATP to TMP rather than a phosphorylated enzyme intermediate.</text>
</comment>
<feature type="binding site" evidence="1">
    <location>
        <position position="37"/>
    </location>
    <ligand>
        <name>Mg(2+)</name>
        <dbReference type="ChEBI" id="CHEBI:18420"/>
        <label>3</label>
    </ligand>
</feature>
<evidence type="ECO:0000313" key="4">
    <source>
        <dbReference type="EMBL" id="NYG05960.1"/>
    </source>
</evidence>
<dbReference type="Gene3D" id="3.90.650.10">
    <property type="entry name" value="PurM-like C-terminal domain"/>
    <property type="match status" value="1"/>
</dbReference>
<dbReference type="HAMAP" id="MF_02128">
    <property type="entry name" value="TMP_kinase"/>
    <property type="match status" value="1"/>
</dbReference>
<feature type="binding site" evidence="1">
    <location>
        <position position="50"/>
    </location>
    <ligand>
        <name>Mg(2+)</name>
        <dbReference type="ChEBI" id="CHEBI:18420"/>
        <label>4</label>
    </ligand>
</feature>
<organism evidence="4 5">
    <name type="scientific">Pedococcus badiiscoriae</name>
    <dbReference type="NCBI Taxonomy" id="642776"/>
    <lineage>
        <taxon>Bacteria</taxon>
        <taxon>Bacillati</taxon>
        <taxon>Actinomycetota</taxon>
        <taxon>Actinomycetes</taxon>
        <taxon>Micrococcales</taxon>
        <taxon>Intrasporangiaceae</taxon>
        <taxon>Pedococcus</taxon>
    </lineage>
</organism>
<evidence type="ECO:0000259" key="3">
    <source>
        <dbReference type="Pfam" id="PF02769"/>
    </source>
</evidence>
<evidence type="ECO:0000259" key="2">
    <source>
        <dbReference type="Pfam" id="PF00586"/>
    </source>
</evidence>
<keyword evidence="5" id="KW-1185">Reference proteome</keyword>
<dbReference type="RefSeq" id="WP_179420513.1">
    <property type="nucleotide sequence ID" value="NZ_JACCAB010000001.1"/>
</dbReference>
<dbReference type="PIRSF" id="PIRSF005303">
    <property type="entry name" value="Thiam_monoph_kin"/>
    <property type="match status" value="1"/>
</dbReference>
<keyword evidence="1" id="KW-0784">Thiamine biosynthesis</keyword>
<dbReference type="GO" id="GO:0009030">
    <property type="term" value="F:thiamine-phosphate kinase activity"/>
    <property type="evidence" value="ECO:0007669"/>
    <property type="project" value="UniProtKB-UniRule"/>
</dbReference>
<feature type="binding site" evidence="1">
    <location>
        <position position="81"/>
    </location>
    <ligand>
        <name>Mg(2+)</name>
        <dbReference type="ChEBI" id="CHEBI:18420"/>
        <label>2</label>
    </ligand>
</feature>
<feature type="binding site" evidence="1">
    <location>
        <begin position="128"/>
        <end position="129"/>
    </location>
    <ligand>
        <name>ATP</name>
        <dbReference type="ChEBI" id="CHEBI:30616"/>
    </ligand>
</feature>
<dbReference type="CDD" id="cd02194">
    <property type="entry name" value="ThiL"/>
    <property type="match status" value="1"/>
</dbReference>
<comment type="pathway">
    <text evidence="1">Cofactor biosynthesis; thiamine diphosphate biosynthesis; thiamine diphosphate from thiamine phosphate: step 1/1.</text>
</comment>
<dbReference type="Pfam" id="PF02769">
    <property type="entry name" value="AIRS_C"/>
    <property type="match status" value="1"/>
</dbReference>
<feature type="binding site" evidence="1">
    <location>
        <position position="81"/>
    </location>
    <ligand>
        <name>Mg(2+)</name>
        <dbReference type="ChEBI" id="CHEBI:18420"/>
        <label>4</label>
    </ligand>
</feature>
<feature type="binding site" evidence="1">
    <location>
        <position position="81"/>
    </location>
    <ligand>
        <name>Mg(2+)</name>
        <dbReference type="ChEBI" id="CHEBI:18420"/>
        <label>3</label>
    </ligand>
</feature>
<dbReference type="UniPathway" id="UPA00060">
    <property type="reaction ID" value="UER00142"/>
</dbReference>
<dbReference type="AlphaFoldDB" id="A0A852WBD8"/>
<keyword evidence="1" id="KW-0479">Metal-binding</keyword>
<feature type="domain" description="PurM-like C-terminal" evidence="3">
    <location>
        <begin position="160"/>
        <end position="253"/>
    </location>
</feature>
<feature type="binding site" evidence="1">
    <location>
        <position position="225"/>
    </location>
    <ligand>
        <name>Mg(2+)</name>
        <dbReference type="ChEBI" id="CHEBI:18420"/>
        <label>3</label>
    </ligand>
</feature>
<dbReference type="Proteomes" id="UP000573599">
    <property type="component" value="Unassembled WGS sequence"/>
</dbReference>
<dbReference type="InterPro" id="IPR006283">
    <property type="entry name" value="ThiL-like"/>
</dbReference>
<dbReference type="PANTHER" id="PTHR30270:SF0">
    <property type="entry name" value="THIAMINE-MONOPHOSPHATE KINASE"/>
    <property type="match status" value="1"/>
</dbReference>
<protein>
    <recommendedName>
        <fullName evidence="1">Thiamine-monophosphate kinase</fullName>
        <shortName evidence="1">TMP kinase</shortName>
        <shortName evidence="1">Thiamine-phosphate kinase</shortName>
        <ecNumber evidence="1">2.7.4.16</ecNumber>
    </recommendedName>
</protein>
<feature type="binding site" evidence="1">
    <location>
        <position position="156"/>
    </location>
    <ligand>
        <name>ATP</name>
        <dbReference type="ChEBI" id="CHEBI:30616"/>
    </ligand>
</feature>
<evidence type="ECO:0000256" key="1">
    <source>
        <dbReference type="HAMAP-Rule" id="MF_02128"/>
    </source>
</evidence>
<comment type="catalytic activity">
    <reaction evidence="1">
        <text>thiamine phosphate + ATP = thiamine diphosphate + ADP</text>
        <dbReference type="Rhea" id="RHEA:15913"/>
        <dbReference type="ChEBI" id="CHEBI:30616"/>
        <dbReference type="ChEBI" id="CHEBI:37575"/>
        <dbReference type="ChEBI" id="CHEBI:58937"/>
        <dbReference type="ChEBI" id="CHEBI:456216"/>
        <dbReference type="EC" id="2.7.4.16"/>
    </reaction>
</comment>
<dbReference type="GO" id="GO:0000287">
    <property type="term" value="F:magnesium ion binding"/>
    <property type="evidence" value="ECO:0007669"/>
    <property type="project" value="UniProtKB-UniRule"/>
</dbReference>
<feature type="binding site" evidence="1">
    <location>
        <position position="37"/>
    </location>
    <ligand>
        <name>Mg(2+)</name>
        <dbReference type="ChEBI" id="CHEBI:18420"/>
        <label>4</label>
    </ligand>
</feature>
<dbReference type="InterPro" id="IPR010918">
    <property type="entry name" value="PurM-like_C_dom"/>
</dbReference>
<accession>A0A852WBD8</accession>
<comment type="similarity">
    <text evidence="1">Belongs to the thiamine-monophosphate kinase family.</text>
</comment>
<feature type="binding site" evidence="1">
    <location>
        <position position="52"/>
    </location>
    <ligand>
        <name>Mg(2+)</name>
        <dbReference type="ChEBI" id="CHEBI:18420"/>
        <label>2</label>
    </ligand>
</feature>
<feature type="binding site" evidence="1">
    <location>
        <position position="227"/>
    </location>
    <ligand>
        <name>ATP</name>
        <dbReference type="ChEBI" id="CHEBI:30616"/>
    </ligand>
</feature>
<keyword evidence="1 4" id="KW-0808">Transferase</keyword>
<dbReference type="Gene3D" id="3.30.1330.10">
    <property type="entry name" value="PurM-like, N-terminal domain"/>
    <property type="match status" value="1"/>
</dbReference>
<feature type="domain" description="PurM-like N-terminal" evidence="2">
    <location>
        <begin position="35"/>
        <end position="146"/>
    </location>
</feature>
<sequence>MVTAPLTLAEVSESDLLRRIFPFFEAGPSLAVGPGDDAAVLRTGATTVATTDSMIRGRDWLDEWSTPADVATKVLTQNLADVAAMGARSTAVLVSLVADPATSLDWAVEFARTLGAEAASVGVVVAGGDLSSAPDGVLLVSVTALGDLGHRQPVLRSGARPGDVLAVGGSLGRSAAGLALLHDGTDPRTPPPGIRAECVHHHLRPRAPLAEGPRAADSGASSMIDLSDGLLRDGHRIAEASGVRLDLHGEGLAPFVASLAQAVGDRALDCILAGGEEHSLLATFPGDLPEGWRPIGTVVEGSGVALDGVVQQPRGWDHFLPPEASEDGA</sequence>
<comment type="caution">
    <text evidence="1">Lacks conserved residue(s) required for the propagation of feature annotation.</text>
</comment>
<dbReference type="GO" id="GO:0005524">
    <property type="term" value="F:ATP binding"/>
    <property type="evidence" value="ECO:0007669"/>
    <property type="project" value="UniProtKB-UniRule"/>
</dbReference>
<feature type="binding site" evidence="1">
    <location>
        <position position="129"/>
    </location>
    <ligand>
        <name>Mg(2+)</name>
        <dbReference type="ChEBI" id="CHEBI:18420"/>
        <label>1</label>
    </ligand>
</feature>
<dbReference type="SUPFAM" id="SSF55326">
    <property type="entry name" value="PurM N-terminal domain-like"/>
    <property type="match status" value="1"/>
</dbReference>
<feature type="binding site" evidence="1">
    <location>
        <position position="316"/>
    </location>
    <ligand>
        <name>substrate</name>
    </ligand>
</feature>
<dbReference type="SUPFAM" id="SSF56042">
    <property type="entry name" value="PurM C-terminal domain-like"/>
    <property type="match status" value="1"/>
</dbReference>
<dbReference type="InterPro" id="IPR036921">
    <property type="entry name" value="PurM-like_N_sf"/>
</dbReference>
<dbReference type="GO" id="GO:0009228">
    <property type="term" value="P:thiamine biosynthetic process"/>
    <property type="evidence" value="ECO:0007669"/>
    <property type="project" value="UniProtKB-KW"/>
</dbReference>
<feature type="binding site" evidence="1">
    <location>
        <position position="276"/>
    </location>
    <ligand>
        <name>substrate</name>
    </ligand>
</feature>
<dbReference type="NCBIfam" id="TIGR01379">
    <property type="entry name" value="thiL"/>
    <property type="match status" value="1"/>
</dbReference>